<keyword evidence="1" id="KW-1133">Transmembrane helix</keyword>
<proteinExistence type="predicted"/>
<name>A0A154BVY3_ANASB</name>
<dbReference type="InterPro" id="IPR008407">
    <property type="entry name" value="Brnchd-chn_aa_trnsp_AzlD"/>
</dbReference>
<dbReference type="Proteomes" id="UP000076268">
    <property type="component" value="Unassembled WGS sequence"/>
</dbReference>
<protein>
    <submittedName>
        <fullName evidence="2">Branched-chain amino acid transporter</fullName>
    </submittedName>
</protein>
<reference evidence="2 3" key="1">
    <citation type="submission" date="2016-02" db="EMBL/GenBank/DDBJ databases">
        <title>Anaerosporomusa subterraneum gen. nov., sp. nov., a spore-forming obligate anaerobe isolated from saprolite.</title>
        <authorList>
            <person name="Choi J.K."/>
            <person name="Shah M."/>
            <person name="Yee N."/>
        </authorList>
    </citation>
    <scope>NUCLEOTIDE SEQUENCE [LARGE SCALE GENOMIC DNA]</scope>
    <source>
        <strain evidence="2 3">RU4</strain>
    </source>
</reference>
<dbReference type="RefSeq" id="WP_156478560.1">
    <property type="nucleotide sequence ID" value="NZ_LSGP01000001.1"/>
</dbReference>
<dbReference type="Pfam" id="PF05437">
    <property type="entry name" value="AzlD"/>
    <property type="match status" value="1"/>
</dbReference>
<evidence type="ECO:0000313" key="2">
    <source>
        <dbReference type="EMBL" id="KYZ78099.1"/>
    </source>
</evidence>
<accession>A0A154BVY3</accession>
<organism evidence="2 3">
    <name type="scientific">Anaerosporomusa subterranea</name>
    <dbReference type="NCBI Taxonomy" id="1794912"/>
    <lineage>
        <taxon>Bacteria</taxon>
        <taxon>Bacillati</taxon>
        <taxon>Bacillota</taxon>
        <taxon>Negativicutes</taxon>
        <taxon>Acetonemataceae</taxon>
        <taxon>Anaerosporomusa</taxon>
    </lineage>
</organism>
<dbReference type="OrthoDB" id="7870017at2"/>
<feature type="transmembrane region" description="Helical" evidence="1">
    <location>
        <begin position="78"/>
        <end position="101"/>
    </location>
</feature>
<dbReference type="EMBL" id="LSGP01000001">
    <property type="protein sequence ID" value="KYZ78099.1"/>
    <property type="molecule type" value="Genomic_DNA"/>
</dbReference>
<feature type="transmembrane region" description="Helical" evidence="1">
    <location>
        <begin position="6"/>
        <end position="28"/>
    </location>
</feature>
<evidence type="ECO:0000313" key="3">
    <source>
        <dbReference type="Proteomes" id="UP000076268"/>
    </source>
</evidence>
<keyword evidence="3" id="KW-1185">Reference proteome</keyword>
<comment type="caution">
    <text evidence="2">The sequence shown here is derived from an EMBL/GenBank/DDBJ whole genome shotgun (WGS) entry which is preliminary data.</text>
</comment>
<sequence length="105" mass="11262">MELLEIFVLIGGMAIVTYLPRQLPLVLLQNLKLSPALVRFMKFIPYAALAALIFPGVLSSTGARQEAAVAGTMIAVLLAYFELNLLLVVTGGIAGALLVILRFAY</sequence>
<feature type="transmembrane region" description="Helical" evidence="1">
    <location>
        <begin position="40"/>
        <end position="58"/>
    </location>
</feature>
<dbReference type="AlphaFoldDB" id="A0A154BVY3"/>
<evidence type="ECO:0000256" key="1">
    <source>
        <dbReference type="SAM" id="Phobius"/>
    </source>
</evidence>
<gene>
    <name evidence="2" type="ORF">AXX12_00705</name>
</gene>
<keyword evidence="1" id="KW-0812">Transmembrane</keyword>
<keyword evidence="1" id="KW-0472">Membrane</keyword>
<dbReference type="STRING" id="1794912.AXX12_00705"/>